<proteinExistence type="predicted"/>
<comment type="caution">
    <text evidence="2">The sequence shown here is derived from an EMBL/GenBank/DDBJ whole genome shotgun (WGS) entry which is preliminary data.</text>
</comment>
<organism evidence="2 3">
    <name type="scientific">Pleurodeles waltl</name>
    <name type="common">Iberian ribbed newt</name>
    <dbReference type="NCBI Taxonomy" id="8319"/>
    <lineage>
        <taxon>Eukaryota</taxon>
        <taxon>Metazoa</taxon>
        <taxon>Chordata</taxon>
        <taxon>Craniata</taxon>
        <taxon>Vertebrata</taxon>
        <taxon>Euteleostomi</taxon>
        <taxon>Amphibia</taxon>
        <taxon>Batrachia</taxon>
        <taxon>Caudata</taxon>
        <taxon>Salamandroidea</taxon>
        <taxon>Salamandridae</taxon>
        <taxon>Pleurodelinae</taxon>
        <taxon>Pleurodeles</taxon>
    </lineage>
</organism>
<dbReference type="EMBL" id="JANPWB010000005">
    <property type="protein sequence ID" value="KAJ1189444.1"/>
    <property type="molecule type" value="Genomic_DNA"/>
</dbReference>
<evidence type="ECO:0000256" key="1">
    <source>
        <dbReference type="SAM" id="MobiDB-lite"/>
    </source>
</evidence>
<name>A0AAV7UN86_PLEWA</name>
<evidence type="ECO:0000313" key="3">
    <source>
        <dbReference type="Proteomes" id="UP001066276"/>
    </source>
</evidence>
<gene>
    <name evidence="2" type="ORF">NDU88_006189</name>
</gene>
<accession>A0AAV7UN86</accession>
<dbReference type="AlphaFoldDB" id="A0AAV7UN86"/>
<feature type="region of interest" description="Disordered" evidence="1">
    <location>
        <begin position="138"/>
        <end position="227"/>
    </location>
</feature>
<dbReference type="Proteomes" id="UP001066276">
    <property type="component" value="Chromosome 3_1"/>
</dbReference>
<evidence type="ECO:0000313" key="2">
    <source>
        <dbReference type="EMBL" id="KAJ1189444.1"/>
    </source>
</evidence>
<reference evidence="2" key="1">
    <citation type="journal article" date="2022" name="bioRxiv">
        <title>Sequencing and chromosome-scale assembly of the giantPleurodeles waltlgenome.</title>
        <authorList>
            <person name="Brown T."/>
            <person name="Elewa A."/>
            <person name="Iarovenko S."/>
            <person name="Subramanian E."/>
            <person name="Araus A.J."/>
            <person name="Petzold A."/>
            <person name="Susuki M."/>
            <person name="Suzuki K.-i.T."/>
            <person name="Hayashi T."/>
            <person name="Toyoda A."/>
            <person name="Oliveira C."/>
            <person name="Osipova E."/>
            <person name="Leigh N.D."/>
            <person name="Simon A."/>
            <person name="Yun M.H."/>
        </authorList>
    </citation>
    <scope>NUCLEOTIDE SEQUENCE</scope>
    <source>
        <strain evidence="2">20211129_DDA</strain>
        <tissue evidence="2">Liver</tissue>
    </source>
</reference>
<keyword evidence="3" id="KW-1185">Reference proteome</keyword>
<sequence length="227" mass="24242">MGRPGLHIEPSCWYRMPTSHYCFSLVGQLQKSKMRFQSTRLRTTTEKSVHGPINSPHEQIKQAVQRKIGALAWSGRPALGDSGGADPAWLEAWPGRALLDRGGETLSWGAVRAPRGLPARLDLLGWLVCCRDGGGPGLGPPGCPELLVTRAGRGRTGGPRRGADPSRRTGRGSGASGSEPWSVRQLAQRGQRRGEEWSGSAARGTSGGAWTGAPVRARPVVESPQSR</sequence>
<protein>
    <submittedName>
        <fullName evidence="2">Uncharacterized protein</fullName>
    </submittedName>
</protein>